<dbReference type="EMBL" id="PIPX01000001">
    <property type="protein sequence ID" value="RUO55425.1"/>
    <property type="molecule type" value="Genomic_DNA"/>
</dbReference>
<evidence type="ECO:0000313" key="4">
    <source>
        <dbReference type="Proteomes" id="UP000287649"/>
    </source>
</evidence>
<dbReference type="Pfam" id="PF03372">
    <property type="entry name" value="Exo_endo_phos"/>
    <property type="match status" value="1"/>
</dbReference>
<sequence>MHNNTLSKTIKLLVATALGLSLAACASSPNAGWQTAASDCATAEHTIAAVQGEQMQSPMVGQLVSVSGVVTASWQAEDELGGFFLQDDSAGIYVNSVTPVAIGDRIAVEGVVAEKQQLTQLTDVLKITTCGTGELPAAKELRLPVAKLADFEALEGQLVHLPQELVVNGTYLLGRHGSFDVAPERLYTPTQIATPGTAAQQLAASYQLKRLVIDDNKAPQPAQVDYPAPALSAENTLRTGDTVQPMRGILSEYNGRYRLQPTSAVTFQKSNPRPEAPARVDDDRVIRIATFNVLNYFNGNGPSQQFPTDRGAKTRADFLRQEAKIIAALIAIDADIIGLMELENDGYQNHSAVVRLVNRMRTTTNHDWRFIQAADDTFGGASITNGLIYRGDRVTAVGEPLTVTTGPFSNRSRYPLIQRFQPSYSAESFAVAVNHFKSKGSCPRDDADPNANQGDGQACWNAARTESARLLVEFMSTESTLAQTPAQVLLGDFNAYAQEDPLQLFAQAGYHNRIEHFEPQGYSYVYDAQAGSLDHILVSDALHGRVLQQQHWLVNADEPTALGYDNFAQQPNWYAPSPYRSSDHDPVIIDLQF</sequence>
<accession>A0A432Y3A4</accession>
<dbReference type="RefSeq" id="WP_126769794.1">
    <property type="nucleotide sequence ID" value="NZ_PIPX01000001.1"/>
</dbReference>
<dbReference type="InterPro" id="IPR036691">
    <property type="entry name" value="Endo/exonu/phosph_ase_sf"/>
</dbReference>
<protein>
    <submittedName>
        <fullName evidence="3">Nuclease</fullName>
    </submittedName>
</protein>
<reference evidence="4" key="1">
    <citation type="journal article" date="2018" name="Front. Microbiol.">
        <title>Genome-Based Analysis Reveals the Taxonomy and Diversity of the Family Idiomarinaceae.</title>
        <authorList>
            <person name="Liu Y."/>
            <person name="Lai Q."/>
            <person name="Shao Z."/>
        </authorList>
    </citation>
    <scope>NUCLEOTIDE SEQUENCE [LARGE SCALE GENOMIC DNA]</scope>
    <source>
        <strain evidence="4">PO-M2</strain>
    </source>
</reference>
<dbReference type="PANTHER" id="PTHR42834">
    <property type="entry name" value="ENDONUCLEASE/EXONUCLEASE/PHOSPHATASE FAMILY PROTEIN (AFU_ORTHOLOGUE AFUA_3G09210)"/>
    <property type="match status" value="1"/>
</dbReference>
<dbReference type="CDD" id="cd10283">
    <property type="entry name" value="MnuA_DNase1-like"/>
    <property type="match status" value="1"/>
</dbReference>
<dbReference type="AlphaFoldDB" id="A0A432Y3A4"/>
<dbReference type="PANTHER" id="PTHR42834:SF1">
    <property type="entry name" value="ENDONUCLEASE_EXONUCLEASE_PHOSPHATASE FAMILY PROTEIN (AFU_ORTHOLOGUE AFUA_3G09210)"/>
    <property type="match status" value="1"/>
</dbReference>
<feature type="domain" description="Endonuclease/exonuclease/phosphatase" evidence="2">
    <location>
        <begin position="289"/>
        <end position="584"/>
    </location>
</feature>
<organism evidence="3 4">
    <name type="scientific">Pseudidiomarina homiensis</name>
    <dbReference type="NCBI Taxonomy" id="364198"/>
    <lineage>
        <taxon>Bacteria</taxon>
        <taxon>Pseudomonadati</taxon>
        <taxon>Pseudomonadota</taxon>
        <taxon>Gammaproteobacteria</taxon>
        <taxon>Alteromonadales</taxon>
        <taxon>Idiomarinaceae</taxon>
        <taxon>Pseudidiomarina</taxon>
    </lineage>
</organism>
<comment type="caution">
    <text evidence="3">The sequence shown here is derived from an EMBL/GenBank/DDBJ whole genome shotgun (WGS) entry which is preliminary data.</text>
</comment>
<dbReference type="SUPFAM" id="SSF56219">
    <property type="entry name" value="DNase I-like"/>
    <property type="match status" value="1"/>
</dbReference>
<evidence type="ECO:0000259" key="2">
    <source>
        <dbReference type="Pfam" id="PF03372"/>
    </source>
</evidence>
<proteinExistence type="predicted"/>
<dbReference type="NCBIfam" id="NF033681">
    <property type="entry name" value="ExeM_NucH_DNase"/>
    <property type="match status" value="1"/>
</dbReference>
<feature type="chain" id="PRO_5019157267" evidence="1">
    <location>
        <begin position="27"/>
        <end position="593"/>
    </location>
</feature>
<keyword evidence="4" id="KW-1185">Reference proteome</keyword>
<gene>
    <name evidence="3" type="ORF">CWI70_01175</name>
</gene>
<evidence type="ECO:0000256" key="1">
    <source>
        <dbReference type="SAM" id="SignalP"/>
    </source>
</evidence>
<name>A0A432Y3A4_9GAMM</name>
<dbReference type="GO" id="GO:0003824">
    <property type="term" value="F:catalytic activity"/>
    <property type="evidence" value="ECO:0007669"/>
    <property type="project" value="InterPro"/>
</dbReference>
<keyword evidence="1" id="KW-0732">Signal</keyword>
<feature type="signal peptide" evidence="1">
    <location>
        <begin position="1"/>
        <end position="26"/>
    </location>
</feature>
<dbReference type="CDD" id="cd04486">
    <property type="entry name" value="YhcR_OBF_like"/>
    <property type="match status" value="1"/>
</dbReference>
<dbReference type="InterPro" id="IPR005135">
    <property type="entry name" value="Endo/exonuclease/phosphatase"/>
</dbReference>
<evidence type="ECO:0000313" key="3">
    <source>
        <dbReference type="EMBL" id="RUO55425.1"/>
    </source>
</evidence>
<dbReference type="Gene3D" id="3.60.10.10">
    <property type="entry name" value="Endonuclease/exonuclease/phosphatase"/>
    <property type="match status" value="1"/>
</dbReference>
<dbReference type="OrthoDB" id="9800417at2"/>
<dbReference type="Proteomes" id="UP000287649">
    <property type="component" value="Unassembled WGS sequence"/>
</dbReference>
<dbReference type="InterPro" id="IPR047971">
    <property type="entry name" value="ExeM-like"/>
</dbReference>